<keyword evidence="4 12" id="KW-0812">Transmembrane</keyword>
<dbReference type="Proteomes" id="UP001204144">
    <property type="component" value="Unassembled WGS sequence"/>
</dbReference>
<dbReference type="Gene3D" id="1.20.5.110">
    <property type="match status" value="1"/>
</dbReference>
<dbReference type="InterPro" id="IPR028325">
    <property type="entry name" value="VG_K_chnl"/>
</dbReference>
<feature type="transmembrane region" description="Helical" evidence="12">
    <location>
        <begin position="232"/>
        <end position="256"/>
    </location>
</feature>
<evidence type="ECO:0000256" key="12">
    <source>
        <dbReference type="SAM" id="Phobius"/>
    </source>
</evidence>
<dbReference type="RefSeq" id="WP_255036932.1">
    <property type="nucleotide sequence ID" value="NZ_RJUF01000021.1"/>
</dbReference>
<evidence type="ECO:0000256" key="3">
    <source>
        <dbReference type="ARBA" id="ARBA00022538"/>
    </source>
</evidence>
<organism evidence="14 15">
    <name type="scientific">Lacihabitans soyangensis</name>
    <dbReference type="NCBI Taxonomy" id="869394"/>
    <lineage>
        <taxon>Bacteria</taxon>
        <taxon>Pseudomonadati</taxon>
        <taxon>Bacteroidota</taxon>
        <taxon>Cytophagia</taxon>
        <taxon>Cytophagales</taxon>
        <taxon>Leadbetterellaceae</taxon>
        <taxon>Lacihabitans</taxon>
    </lineage>
</organism>
<dbReference type="GO" id="GO:0005249">
    <property type="term" value="F:voltage-gated potassium channel activity"/>
    <property type="evidence" value="ECO:0007669"/>
    <property type="project" value="InterPro"/>
</dbReference>
<feature type="transmembrane region" description="Helical" evidence="12">
    <location>
        <begin position="37"/>
        <end position="60"/>
    </location>
</feature>
<reference evidence="14 15" key="1">
    <citation type="submission" date="2018-11" db="EMBL/GenBank/DDBJ databases">
        <title>Novel bacteria species description.</title>
        <authorList>
            <person name="Han J.-H."/>
        </authorList>
    </citation>
    <scope>NUCLEOTIDE SEQUENCE [LARGE SCALE GENOMIC DNA]</scope>
    <source>
        <strain evidence="14 15">KCTC23259</strain>
    </source>
</reference>
<keyword evidence="9" id="KW-0406">Ion transport</keyword>
<protein>
    <submittedName>
        <fullName evidence="14">Ion transporter</fullName>
    </submittedName>
</protein>
<gene>
    <name evidence="14" type="ORF">EGI31_09270</name>
</gene>
<dbReference type="GO" id="GO:0001508">
    <property type="term" value="P:action potential"/>
    <property type="evidence" value="ECO:0007669"/>
    <property type="project" value="TreeGrafter"/>
</dbReference>
<keyword evidence="2" id="KW-0813">Transport</keyword>
<keyword evidence="8 12" id="KW-1133">Transmembrane helix</keyword>
<evidence type="ECO:0000256" key="11">
    <source>
        <dbReference type="ARBA" id="ARBA00023303"/>
    </source>
</evidence>
<dbReference type="GO" id="GO:0008076">
    <property type="term" value="C:voltage-gated potassium channel complex"/>
    <property type="evidence" value="ECO:0007669"/>
    <property type="project" value="InterPro"/>
</dbReference>
<keyword evidence="10 12" id="KW-0472">Membrane</keyword>
<sequence length="289" mass="33379">MDSKPTRTSELGNKRSFRKKVWSTLDVRYSERKGISFVFNISLSILIFLNTIAIILNTIPDLSQNYHTLFRDFEYFSVAVFLIEYLLRLWSCVESRGNSHPFYGRLAFMFSFWGLVDLLAIAPFFLSAFATDFAFIRMLRLLRILRLFRMSRYFHAFRIIKNVLFSKREELILAFSFIFFLIIFSSSLMYYIEHPVQPKNFSSIPAALWWGVNTMTTVGYGDIYPITLAGKILGAFVAISGISLFALPAGIIASGFNEHIRGYKSEQGKVKCPYCQAEYYLAEKGKHVH</sequence>
<keyword evidence="6" id="KW-0851">Voltage-gated channel</keyword>
<evidence type="ECO:0000256" key="4">
    <source>
        <dbReference type="ARBA" id="ARBA00022692"/>
    </source>
</evidence>
<keyword evidence="5" id="KW-0631">Potassium channel</keyword>
<keyword evidence="15" id="KW-1185">Reference proteome</keyword>
<evidence type="ECO:0000256" key="5">
    <source>
        <dbReference type="ARBA" id="ARBA00022826"/>
    </source>
</evidence>
<dbReference type="Gene3D" id="1.10.287.70">
    <property type="match status" value="1"/>
</dbReference>
<dbReference type="InterPro" id="IPR005821">
    <property type="entry name" value="Ion_trans_dom"/>
</dbReference>
<dbReference type="SUPFAM" id="SSF81324">
    <property type="entry name" value="Voltage-gated potassium channels"/>
    <property type="match status" value="1"/>
</dbReference>
<evidence type="ECO:0000256" key="9">
    <source>
        <dbReference type="ARBA" id="ARBA00023065"/>
    </source>
</evidence>
<dbReference type="AlphaFoldDB" id="A0AAE3H2K4"/>
<feature type="transmembrane region" description="Helical" evidence="12">
    <location>
        <begin position="110"/>
        <end position="136"/>
    </location>
</feature>
<dbReference type="EMBL" id="RJUF01000021">
    <property type="protein sequence ID" value="MCP9763145.1"/>
    <property type="molecule type" value="Genomic_DNA"/>
</dbReference>
<accession>A0AAE3H2K4</accession>
<keyword evidence="3" id="KW-0633">Potassium transport</keyword>
<evidence type="ECO:0000256" key="10">
    <source>
        <dbReference type="ARBA" id="ARBA00023136"/>
    </source>
</evidence>
<evidence type="ECO:0000313" key="14">
    <source>
        <dbReference type="EMBL" id="MCP9763145.1"/>
    </source>
</evidence>
<feature type="domain" description="Ion transport" evidence="13">
    <location>
        <begin position="37"/>
        <end position="258"/>
    </location>
</feature>
<dbReference type="InterPro" id="IPR027359">
    <property type="entry name" value="Volt_channel_dom_sf"/>
</dbReference>
<dbReference type="FunFam" id="1.10.287.70:FF:000028">
    <property type="entry name" value="potassium voltage-gated channel subfamily D member 3"/>
    <property type="match status" value="1"/>
</dbReference>
<evidence type="ECO:0000259" key="13">
    <source>
        <dbReference type="Pfam" id="PF00520"/>
    </source>
</evidence>
<dbReference type="Pfam" id="PF00520">
    <property type="entry name" value="Ion_trans"/>
    <property type="match status" value="1"/>
</dbReference>
<name>A0AAE3H2K4_9BACT</name>
<evidence type="ECO:0000256" key="8">
    <source>
        <dbReference type="ARBA" id="ARBA00022989"/>
    </source>
</evidence>
<evidence type="ECO:0000256" key="1">
    <source>
        <dbReference type="ARBA" id="ARBA00004141"/>
    </source>
</evidence>
<comment type="caution">
    <text evidence="14">The sequence shown here is derived from an EMBL/GenBank/DDBJ whole genome shotgun (WGS) entry which is preliminary data.</text>
</comment>
<dbReference type="PANTHER" id="PTHR11537:SF254">
    <property type="entry name" value="POTASSIUM VOLTAGE-GATED CHANNEL PROTEIN SHAB"/>
    <property type="match status" value="1"/>
</dbReference>
<comment type="subcellular location">
    <subcellularLocation>
        <location evidence="1">Membrane</location>
        <topology evidence="1">Multi-pass membrane protein</topology>
    </subcellularLocation>
</comment>
<keyword evidence="7" id="KW-0630">Potassium</keyword>
<feature type="transmembrane region" description="Helical" evidence="12">
    <location>
        <begin position="171"/>
        <end position="192"/>
    </location>
</feature>
<dbReference type="PANTHER" id="PTHR11537">
    <property type="entry name" value="VOLTAGE-GATED POTASSIUM CHANNEL"/>
    <property type="match status" value="1"/>
</dbReference>
<proteinExistence type="predicted"/>
<keyword evidence="11" id="KW-0407">Ion channel</keyword>
<dbReference type="Gene3D" id="1.20.120.350">
    <property type="entry name" value="Voltage-gated potassium channels. Chain C"/>
    <property type="match status" value="1"/>
</dbReference>
<evidence type="ECO:0000256" key="6">
    <source>
        <dbReference type="ARBA" id="ARBA00022882"/>
    </source>
</evidence>
<evidence type="ECO:0000256" key="7">
    <source>
        <dbReference type="ARBA" id="ARBA00022958"/>
    </source>
</evidence>
<evidence type="ECO:0000256" key="2">
    <source>
        <dbReference type="ARBA" id="ARBA00022448"/>
    </source>
</evidence>
<dbReference type="PRINTS" id="PR00169">
    <property type="entry name" value="KCHANNEL"/>
</dbReference>
<evidence type="ECO:0000313" key="15">
    <source>
        <dbReference type="Proteomes" id="UP001204144"/>
    </source>
</evidence>